<dbReference type="GO" id="GO:0005759">
    <property type="term" value="C:mitochondrial matrix"/>
    <property type="evidence" value="ECO:0007669"/>
    <property type="project" value="TreeGrafter"/>
</dbReference>
<name>A0AA36HMW7_9DINO</name>
<dbReference type="EMBL" id="CAUJNA010000114">
    <property type="protein sequence ID" value="CAJ1372101.1"/>
    <property type="molecule type" value="Genomic_DNA"/>
</dbReference>
<protein>
    <submittedName>
        <fullName evidence="1">Uncharacterized protein</fullName>
    </submittedName>
</protein>
<dbReference type="GO" id="GO:0003723">
    <property type="term" value="F:RNA binding"/>
    <property type="evidence" value="ECO:0007669"/>
    <property type="project" value="TreeGrafter"/>
</dbReference>
<dbReference type="Proteomes" id="UP001178507">
    <property type="component" value="Unassembled WGS sequence"/>
</dbReference>
<comment type="caution">
    <text evidence="1">The sequence shown here is derived from an EMBL/GenBank/DDBJ whole genome shotgun (WGS) entry which is preliminary data.</text>
</comment>
<gene>
    <name evidence="1" type="ORF">EVOR1521_LOCUS2244</name>
</gene>
<dbReference type="GO" id="GO:1901259">
    <property type="term" value="P:chloroplast rRNA processing"/>
    <property type="evidence" value="ECO:0007669"/>
    <property type="project" value="TreeGrafter"/>
</dbReference>
<evidence type="ECO:0000313" key="1">
    <source>
        <dbReference type="EMBL" id="CAJ1372101.1"/>
    </source>
</evidence>
<dbReference type="GO" id="GO:0035770">
    <property type="term" value="C:ribonucleoprotein granule"/>
    <property type="evidence" value="ECO:0007669"/>
    <property type="project" value="TreeGrafter"/>
</dbReference>
<accession>A0AA36HMW7</accession>
<dbReference type="AlphaFoldDB" id="A0AA36HMW7"/>
<proteinExistence type="predicted"/>
<dbReference type="GO" id="GO:0000963">
    <property type="term" value="P:mitochondrial RNA processing"/>
    <property type="evidence" value="ECO:0007669"/>
    <property type="project" value="TreeGrafter"/>
</dbReference>
<sequence>MALAGLSPATRAAQREILSAGKRGDAAGLVRALKCVELGAVSVCTALHRLARRAEWLGDRSFARAEGCAPVLRVASELAPQGTANTLWALARLQLPDQELWATIGAQATKQMPEFEGRHLSNLAWSLAVSSQDDEPLLQLVAHFVARKAEAKELSPQSLANILWSFAFVALWDSEALRAPLAAVRPCAGAFNGRDLSNTLWALCLYKATYPEDWNQLLRSLAKVALAHAASLSPNDLTSILWAFADGTPQLQERRLRGLDQSGRPRTYEAFVGSSG</sequence>
<keyword evidence="2" id="KW-1185">Reference proteome</keyword>
<evidence type="ECO:0000313" key="2">
    <source>
        <dbReference type="Proteomes" id="UP001178507"/>
    </source>
</evidence>
<dbReference type="PANTHER" id="PTHR21228">
    <property type="entry name" value="FAST LEU-RICH DOMAIN-CONTAINING"/>
    <property type="match status" value="1"/>
</dbReference>
<dbReference type="PANTHER" id="PTHR21228:SF40">
    <property type="entry name" value="LD45607P"/>
    <property type="match status" value="1"/>
</dbReference>
<dbReference type="GO" id="GO:0009507">
    <property type="term" value="C:chloroplast"/>
    <property type="evidence" value="ECO:0007669"/>
    <property type="project" value="GOC"/>
</dbReference>
<organism evidence="1 2">
    <name type="scientific">Effrenium voratum</name>
    <dbReference type="NCBI Taxonomy" id="2562239"/>
    <lineage>
        <taxon>Eukaryota</taxon>
        <taxon>Sar</taxon>
        <taxon>Alveolata</taxon>
        <taxon>Dinophyceae</taxon>
        <taxon>Suessiales</taxon>
        <taxon>Symbiodiniaceae</taxon>
        <taxon>Effrenium</taxon>
    </lineage>
</organism>
<dbReference type="InterPro" id="IPR050870">
    <property type="entry name" value="FAST_kinase"/>
</dbReference>
<dbReference type="GO" id="GO:0044528">
    <property type="term" value="P:regulation of mitochondrial mRNA stability"/>
    <property type="evidence" value="ECO:0007669"/>
    <property type="project" value="TreeGrafter"/>
</dbReference>
<reference evidence="1" key="1">
    <citation type="submission" date="2023-08" db="EMBL/GenBank/DDBJ databases">
        <authorList>
            <person name="Chen Y."/>
            <person name="Shah S."/>
            <person name="Dougan E. K."/>
            <person name="Thang M."/>
            <person name="Chan C."/>
        </authorList>
    </citation>
    <scope>NUCLEOTIDE SEQUENCE</scope>
</reference>